<feature type="domain" description="G" evidence="5">
    <location>
        <begin position="63"/>
        <end position="192"/>
    </location>
</feature>
<dbReference type="PANTHER" id="PTHR43681:SF1">
    <property type="entry name" value="SARCALUMENIN"/>
    <property type="match status" value="1"/>
</dbReference>
<keyword evidence="4" id="KW-1133">Transmembrane helix</keyword>
<protein>
    <recommendedName>
        <fullName evidence="5">G domain-containing protein</fullName>
    </recommendedName>
</protein>
<dbReference type="InterPro" id="IPR006073">
    <property type="entry name" value="GTP-bd"/>
</dbReference>
<evidence type="ECO:0000313" key="7">
    <source>
        <dbReference type="Proteomes" id="UP000234966"/>
    </source>
</evidence>
<evidence type="ECO:0000256" key="2">
    <source>
        <dbReference type="ARBA" id="ARBA00023134"/>
    </source>
</evidence>
<gene>
    <name evidence="6" type="ORF">CEN41_01585</name>
</gene>
<organism evidence="6 7">
    <name type="scientific">Fischerella thermalis CCMEE 5330</name>
    <dbReference type="NCBI Taxonomy" id="2019670"/>
    <lineage>
        <taxon>Bacteria</taxon>
        <taxon>Bacillati</taxon>
        <taxon>Cyanobacteriota</taxon>
        <taxon>Cyanophyceae</taxon>
        <taxon>Nostocales</taxon>
        <taxon>Hapalosiphonaceae</taxon>
        <taxon>Fischerella</taxon>
    </lineage>
</organism>
<dbReference type="InterPro" id="IPR005225">
    <property type="entry name" value="Small_GTP-bd"/>
</dbReference>
<dbReference type="EMBL" id="NMQI01000031">
    <property type="protein sequence ID" value="PMB48255.1"/>
    <property type="molecule type" value="Genomic_DNA"/>
</dbReference>
<evidence type="ECO:0000256" key="4">
    <source>
        <dbReference type="SAM" id="Phobius"/>
    </source>
</evidence>
<dbReference type="InterPro" id="IPR027417">
    <property type="entry name" value="P-loop_NTPase"/>
</dbReference>
<accession>A0A2N6MNA5</accession>
<keyword evidence="4" id="KW-0472">Membrane</keyword>
<dbReference type="Proteomes" id="UP000234966">
    <property type="component" value="Unassembled WGS sequence"/>
</dbReference>
<dbReference type="AlphaFoldDB" id="A0A2N6MNA5"/>
<evidence type="ECO:0000259" key="5">
    <source>
        <dbReference type="Pfam" id="PF01926"/>
    </source>
</evidence>
<keyword evidence="2" id="KW-0342">GTP-binding</keyword>
<dbReference type="Pfam" id="PF01926">
    <property type="entry name" value="MMR_HSR1"/>
    <property type="match status" value="1"/>
</dbReference>
<evidence type="ECO:0000256" key="3">
    <source>
        <dbReference type="SAM" id="Coils"/>
    </source>
</evidence>
<dbReference type="GO" id="GO:0005525">
    <property type="term" value="F:GTP binding"/>
    <property type="evidence" value="ECO:0007669"/>
    <property type="project" value="UniProtKB-KW"/>
</dbReference>
<feature type="coiled-coil region" evidence="3">
    <location>
        <begin position="302"/>
        <end position="344"/>
    </location>
</feature>
<proteinExistence type="predicted"/>
<comment type="caution">
    <text evidence="6">The sequence shown here is derived from an EMBL/GenBank/DDBJ whole genome shotgun (WGS) entry which is preliminary data.</text>
</comment>
<sequence>MKGLVLSEELSVKLLQDYDAVRQREVELVTHLMDILPRIDNLDQQWLNQLRDAMFHADHPYMMVFVGPFNSGKSSLINALVGRENLLKIGPTPVTDQVSILRYGEDVQPIEAMNRVQTVFYPAPLLKKVSFVDTPGLDSVFREHEETTQKFLHRADIILLVMLATQAMTSSNLEYLQRFKQYGKKVILVVNQIDLLTDEEQQKVKQYVSEQSKDRLGFAPEIWMVSAKWGLEAQAQEPRDEELWARSNLGVVEAFVEKQLNDSNRLRQKLQTPLQIAQNAHQAAVETVKTNQQLYDGYRLIGENIERQLEQQKNDQQRTIRETNAEIEERFRQASQRARAALDDLFRLATVLGLTWRGLLEATFIGRILRGGKPSQLVHDAFQQHKVYEPLTELKMVSDRLPPRLEGQDMKDMNDLAAYAQREVNRMPQDMQDKLIGMIQVPVSYDRSATLRLREELEPIEQEALVKLTDTVEREQRAAMIYLGLWQLICGVLLVALIALWGQIAVTNEAPIEFILLAALILVSLIGFVTVPLRGRWIHRKYHQRLLALQARYIEALTKAADAQVAAGMQLRQSTVRPLTQLIEAQASVQGKQLTQLQQAEQSVIKLEADVNALGKRRILGVTF</sequence>
<feature type="transmembrane region" description="Helical" evidence="4">
    <location>
        <begin position="481"/>
        <end position="502"/>
    </location>
</feature>
<keyword evidence="3" id="KW-0175">Coiled coil</keyword>
<dbReference type="SUPFAM" id="SSF52540">
    <property type="entry name" value="P-loop containing nucleoside triphosphate hydrolases"/>
    <property type="match status" value="1"/>
</dbReference>
<keyword evidence="1" id="KW-0547">Nucleotide-binding</keyword>
<feature type="transmembrane region" description="Helical" evidence="4">
    <location>
        <begin position="514"/>
        <end position="533"/>
    </location>
</feature>
<evidence type="ECO:0000256" key="1">
    <source>
        <dbReference type="ARBA" id="ARBA00022741"/>
    </source>
</evidence>
<dbReference type="InterPro" id="IPR051943">
    <property type="entry name" value="TRAFAC_Dynamin-like_GTPase"/>
</dbReference>
<evidence type="ECO:0000313" key="6">
    <source>
        <dbReference type="EMBL" id="PMB48255.1"/>
    </source>
</evidence>
<dbReference type="Gene3D" id="3.40.50.300">
    <property type="entry name" value="P-loop containing nucleotide triphosphate hydrolases"/>
    <property type="match status" value="1"/>
</dbReference>
<reference evidence="6 7" key="1">
    <citation type="submission" date="2017-07" db="EMBL/GenBank/DDBJ databases">
        <title>Genomes of Fischerella (Mastigocladus) sp. strains.</title>
        <authorList>
            <person name="Miller S.R."/>
        </authorList>
    </citation>
    <scope>NUCLEOTIDE SEQUENCE [LARGE SCALE GENOMIC DNA]</scope>
    <source>
        <strain evidence="6 7">CCMEE 5330</strain>
    </source>
</reference>
<name>A0A2N6MNA5_9CYAN</name>
<dbReference type="NCBIfam" id="TIGR00231">
    <property type="entry name" value="small_GTP"/>
    <property type="match status" value="1"/>
</dbReference>
<keyword evidence="4" id="KW-0812">Transmembrane</keyword>
<dbReference type="CDD" id="cd09912">
    <property type="entry name" value="DLP_2"/>
    <property type="match status" value="1"/>
</dbReference>
<dbReference type="PANTHER" id="PTHR43681">
    <property type="entry name" value="TRANSMEMBRANE GTPASE FZO"/>
    <property type="match status" value="1"/>
</dbReference>